<proteinExistence type="inferred from homology"/>
<feature type="domain" description="Transcription initiation factor TFIID component TAF4 C-terminal" evidence="7">
    <location>
        <begin position="59"/>
        <end position="331"/>
    </location>
</feature>
<dbReference type="GO" id="GO:0006367">
    <property type="term" value="P:transcription initiation at RNA polymerase II promoter"/>
    <property type="evidence" value="ECO:0007669"/>
    <property type="project" value="TreeGrafter"/>
</dbReference>
<feature type="region of interest" description="Disordered" evidence="6">
    <location>
        <begin position="179"/>
        <end position="219"/>
    </location>
</feature>
<dbReference type="PANTHER" id="PTHR15138:SF14">
    <property type="entry name" value="TRANSCRIPTION INITIATION FACTOR TFIID SUBUNIT 4"/>
    <property type="match status" value="1"/>
</dbReference>
<dbReference type="Proteomes" id="UP001237642">
    <property type="component" value="Unassembled WGS sequence"/>
</dbReference>
<dbReference type="CDD" id="cd08045">
    <property type="entry name" value="HFD_TAF4"/>
    <property type="match status" value="1"/>
</dbReference>
<keyword evidence="3" id="KW-0805">Transcription regulation</keyword>
<comment type="similarity">
    <text evidence="2">Belongs to the TAF4 family.</text>
</comment>
<keyword evidence="5" id="KW-0539">Nucleus</keyword>
<evidence type="ECO:0000256" key="2">
    <source>
        <dbReference type="ARBA" id="ARBA00006178"/>
    </source>
</evidence>
<keyword evidence="9" id="KW-1185">Reference proteome</keyword>
<reference evidence="8" key="1">
    <citation type="submission" date="2023-02" db="EMBL/GenBank/DDBJ databases">
        <title>Genome of toxic invasive species Heracleum sosnowskyi carries increased number of genes despite the absence of recent whole-genome duplications.</title>
        <authorList>
            <person name="Schelkunov M."/>
            <person name="Shtratnikova V."/>
            <person name="Makarenko M."/>
            <person name="Klepikova A."/>
            <person name="Omelchenko D."/>
            <person name="Novikova G."/>
            <person name="Obukhova E."/>
            <person name="Bogdanov V."/>
            <person name="Penin A."/>
            <person name="Logacheva M."/>
        </authorList>
    </citation>
    <scope>NUCLEOTIDE SEQUENCE</scope>
    <source>
        <strain evidence="8">Hsosn_3</strain>
        <tissue evidence="8">Leaf</tissue>
    </source>
</reference>
<dbReference type="PANTHER" id="PTHR15138">
    <property type="entry name" value="TRANSCRIPTION INITIATION FACTOR TFIID SUBUNIT 4"/>
    <property type="match status" value="1"/>
</dbReference>
<comment type="subcellular location">
    <subcellularLocation>
        <location evidence="1">Nucleus</location>
    </subcellularLocation>
</comment>
<dbReference type="AlphaFoldDB" id="A0AAD8IZX4"/>
<evidence type="ECO:0000256" key="6">
    <source>
        <dbReference type="SAM" id="MobiDB-lite"/>
    </source>
</evidence>
<name>A0AAD8IZX4_9APIA</name>
<accession>A0AAD8IZX4</accession>
<feature type="region of interest" description="Disordered" evidence="6">
    <location>
        <begin position="257"/>
        <end position="293"/>
    </location>
</feature>
<evidence type="ECO:0000256" key="5">
    <source>
        <dbReference type="ARBA" id="ARBA00023242"/>
    </source>
</evidence>
<dbReference type="Pfam" id="PF05236">
    <property type="entry name" value="TAF4"/>
    <property type="match status" value="1"/>
</dbReference>
<dbReference type="GO" id="GO:0005669">
    <property type="term" value="C:transcription factor TFIID complex"/>
    <property type="evidence" value="ECO:0007669"/>
    <property type="project" value="InterPro"/>
</dbReference>
<protein>
    <recommendedName>
        <fullName evidence="7">Transcription initiation factor TFIID component TAF4 C-terminal domain-containing protein</fullName>
    </recommendedName>
</protein>
<evidence type="ECO:0000256" key="1">
    <source>
        <dbReference type="ARBA" id="ARBA00004123"/>
    </source>
</evidence>
<dbReference type="EMBL" id="JAUIZM010000003">
    <property type="protein sequence ID" value="KAK1395122.1"/>
    <property type="molecule type" value="Genomic_DNA"/>
</dbReference>
<dbReference type="GO" id="GO:0003677">
    <property type="term" value="F:DNA binding"/>
    <property type="evidence" value="ECO:0007669"/>
    <property type="project" value="TreeGrafter"/>
</dbReference>
<dbReference type="InterPro" id="IPR007900">
    <property type="entry name" value="TAF4_C"/>
</dbReference>
<evidence type="ECO:0000256" key="3">
    <source>
        <dbReference type="ARBA" id="ARBA00023015"/>
    </source>
</evidence>
<comment type="caution">
    <text evidence="8">The sequence shown here is derived from an EMBL/GenBank/DDBJ whole genome shotgun (WGS) entry which is preliminary data.</text>
</comment>
<evidence type="ECO:0000313" key="8">
    <source>
        <dbReference type="EMBL" id="KAK1395122.1"/>
    </source>
</evidence>
<gene>
    <name evidence="8" type="ORF">POM88_014178</name>
</gene>
<reference evidence="8" key="2">
    <citation type="submission" date="2023-05" db="EMBL/GenBank/DDBJ databases">
        <authorList>
            <person name="Schelkunov M.I."/>
        </authorList>
    </citation>
    <scope>NUCLEOTIDE SEQUENCE</scope>
    <source>
        <strain evidence="8">Hsosn_3</strain>
        <tissue evidence="8">Leaf</tissue>
    </source>
</reference>
<evidence type="ECO:0000259" key="7">
    <source>
        <dbReference type="Pfam" id="PF05236"/>
    </source>
</evidence>
<keyword evidence="4" id="KW-0804">Transcription</keyword>
<evidence type="ECO:0000313" key="9">
    <source>
        <dbReference type="Proteomes" id="UP001237642"/>
    </source>
</evidence>
<dbReference type="GO" id="GO:0016251">
    <property type="term" value="F:RNA polymerase II general transcription initiation factor activity"/>
    <property type="evidence" value="ECO:0007669"/>
    <property type="project" value="TreeGrafter"/>
</dbReference>
<feature type="compositionally biased region" description="Basic and acidic residues" evidence="6">
    <location>
        <begin position="187"/>
        <end position="206"/>
    </location>
</feature>
<dbReference type="InterPro" id="IPR045144">
    <property type="entry name" value="TAF4"/>
</dbReference>
<organism evidence="8 9">
    <name type="scientific">Heracleum sosnowskyi</name>
    <dbReference type="NCBI Taxonomy" id="360622"/>
    <lineage>
        <taxon>Eukaryota</taxon>
        <taxon>Viridiplantae</taxon>
        <taxon>Streptophyta</taxon>
        <taxon>Embryophyta</taxon>
        <taxon>Tracheophyta</taxon>
        <taxon>Spermatophyta</taxon>
        <taxon>Magnoliopsida</taxon>
        <taxon>eudicotyledons</taxon>
        <taxon>Gunneridae</taxon>
        <taxon>Pentapetalae</taxon>
        <taxon>asterids</taxon>
        <taxon>campanulids</taxon>
        <taxon>Apiales</taxon>
        <taxon>Apiaceae</taxon>
        <taxon>Apioideae</taxon>
        <taxon>apioid superclade</taxon>
        <taxon>Tordylieae</taxon>
        <taxon>Tordyliinae</taxon>
        <taxon>Heracleum</taxon>
    </lineage>
</organism>
<sequence length="350" mass="39766">MAPKRCFSTEDLLKEFDLSLQFQRKRQKSSGVVASHQSENSNDVTASAEVVPSHQFENFNDVTACAEIDLDEEQEQLFPKATGKVSTSRQHRQCSVHQEEEMFLSETFLRAKMENIISKCGLKTVGKDVENCLLLGLGEMMDRLIRNMINMSKQKVDYEKKRHFTLVTSDIHRHIMIMNRKCQNQKKPHDEKPNRDISDGEIDKSAKSSAATKSKKKKIGADLRLETAARTNKAVRTSLGGDDFISKWKLLSTKAQKAQHEEDPGIGDHTNEKMNKGSKGTGQEFQGKGTENRTCQDRFLMVPKRVVSVKDVIRTLEREPEMAKSSFMYRLYERSAVAATKDEKVKENSS</sequence>
<evidence type="ECO:0000256" key="4">
    <source>
        <dbReference type="ARBA" id="ARBA00023163"/>
    </source>
</evidence>